<dbReference type="InterPro" id="IPR025986">
    <property type="entry name" value="RPAP3-like_C"/>
</dbReference>
<dbReference type="InterPro" id="IPR051982">
    <property type="entry name" value="CiliaryAsmbly_MitoImport"/>
</dbReference>
<dbReference type="Pfam" id="PF13877">
    <property type="entry name" value="RPAP3_C"/>
    <property type="match status" value="1"/>
</dbReference>
<name>A0A8J7NTH6_ATRSP</name>
<feature type="compositionally biased region" description="Polar residues" evidence="7">
    <location>
        <begin position="589"/>
        <end position="608"/>
    </location>
</feature>
<evidence type="ECO:0000256" key="3">
    <source>
        <dbReference type="ARBA" id="ARBA00022737"/>
    </source>
</evidence>
<evidence type="ECO:0000256" key="5">
    <source>
        <dbReference type="PROSITE-ProRule" id="PRU00339"/>
    </source>
</evidence>
<proteinExistence type="predicted"/>
<feature type="region of interest" description="Disordered" evidence="7">
    <location>
        <begin position="589"/>
        <end position="616"/>
    </location>
</feature>
<feature type="repeat" description="TPR" evidence="5">
    <location>
        <begin position="278"/>
        <end position="311"/>
    </location>
</feature>
<dbReference type="PANTHER" id="PTHR45984">
    <property type="entry name" value="RNA (RNA) POLYMERASE II ASSOCIATED PROTEIN HOMOLOG"/>
    <property type="match status" value="1"/>
</dbReference>
<dbReference type="FunFam" id="1.25.40.10:FF:000221">
    <property type="entry name" value="Mitochondrial import receptor subunit TOM34"/>
    <property type="match status" value="1"/>
</dbReference>
<gene>
    <name evidence="9" type="primary">Spag1</name>
    <name evidence="9" type="ORF">GTO95_0008551</name>
</gene>
<dbReference type="SMART" id="SM00028">
    <property type="entry name" value="TPR"/>
    <property type="match status" value="9"/>
</dbReference>
<feature type="region of interest" description="Disordered" evidence="7">
    <location>
        <begin position="741"/>
        <end position="777"/>
    </location>
</feature>
<protein>
    <submittedName>
        <fullName evidence="9">SPAG1 protein</fullName>
    </submittedName>
</protein>
<dbReference type="Gene3D" id="1.25.40.10">
    <property type="entry name" value="Tetratricopeptide repeat domain"/>
    <property type="match status" value="3"/>
</dbReference>
<feature type="non-terminal residue" evidence="9">
    <location>
        <position position="921"/>
    </location>
</feature>
<evidence type="ECO:0000313" key="10">
    <source>
        <dbReference type="Proteomes" id="UP000736164"/>
    </source>
</evidence>
<feature type="repeat" description="TPR" evidence="5">
    <location>
        <begin position="244"/>
        <end position="277"/>
    </location>
</feature>
<evidence type="ECO:0000259" key="8">
    <source>
        <dbReference type="Pfam" id="PF13877"/>
    </source>
</evidence>
<accession>A0A8J7NTH6</accession>
<feature type="coiled-coil region" evidence="6">
    <location>
        <begin position="92"/>
        <end position="119"/>
    </location>
</feature>
<dbReference type="Pfam" id="PF00515">
    <property type="entry name" value="TPR_1"/>
    <property type="match status" value="1"/>
</dbReference>
<feature type="compositionally biased region" description="Acidic residues" evidence="7">
    <location>
        <begin position="343"/>
        <end position="355"/>
    </location>
</feature>
<keyword evidence="6" id="KW-0175">Coiled coil</keyword>
<evidence type="ECO:0000256" key="4">
    <source>
        <dbReference type="ARBA" id="ARBA00022803"/>
    </source>
</evidence>
<dbReference type="EMBL" id="JAAWVO010036062">
    <property type="protein sequence ID" value="MBN3317574.1"/>
    <property type="molecule type" value="Genomic_DNA"/>
</dbReference>
<keyword evidence="10" id="KW-1185">Reference proteome</keyword>
<dbReference type="PROSITE" id="PS50005">
    <property type="entry name" value="TPR"/>
    <property type="match status" value="3"/>
</dbReference>
<dbReference type="Proteomes" id="UP000736164">
    <property type="component" value="Unassembled WGS sequence"/>
</dbReference>
<dbReference type="SUPFAM" id="SSF48452">
    <property type="entry name" value="TPR-like"/>
    <property type="match status" value="3"/>
</dbReference>
<comment type="caution">
    <text evidence="9">The sequence shown here is derived from an EMBL/GenBank/DDBJ whole genome shotgun (WGS) entry which is preliminary data.</text>
</comment>
<evidence type="ECO:0000256" key="6">
    <source>
        <dbReference type="SAM" id="Coils"/>
    </source>
</evidence>
<feature type="non-terminal residue" evidence="9">
    <location>
        <position position="1"/>
    </location>
</feature>
<feature type="domain" description="RNA-polymerase II-associated protein 3-like C-terminal" evidence="8">
    <location>
        <begin position="797"/>
        <end position="888"/>
    </location>
</feature>
<comment type="subcellular location">
    <subcellularLocation>
        <location evidence="1">Cytoplasm</location>
    </subcellularLocation>
</comment>
<keyword evidence="3" id="KW-0677">Repeat</keyword>
<dbReference type="Pfam" id="PF13431">
    <property type="entry name" value="TPR_17"/>
    <property type="match status" value="1"/>
</dbReference>
<sequence>MSTEQVSSLLGPGETKSSQIPIEHLDYGFIQNCADVKHLGRILGVLRSGQEGFYPHLIDFCEKRIEKLDPKSRALRKDQPPATAASLSAGDWAEIAEDLKNWEDEVKQNEAEMKHLSVLHDAENVPLVRGSNFCVASNQSKASDGRSKTKKRAVPLDYREWDKFDADKECSKIDGNVKEEFSSVVINHGLPKVKRKIDTRALTEKEKQLLANREKDKGNEAFKAKDYEEAVVYYTRSLSVMPTVAAYNNRAQAEINLQNWNNAFHDCQKALELEPNNLKALLRRATVYKHQGNYKAAVGDLRNVLRAEPHNLIAKNLLCEAEEKVKDGESRPQGRGKRIVIVEVDESEEQGEEAEVSLHVGGETASPAVKGEMGNANKKFPGRGDGGPRMETKTSPVSQKEKSKGASGEASRAQGDSNSGAPGTDSSRPDVISGALTPELAKLKSQGNELFKNGQFSDALNKYTQAIGGFIEAGIDSAEDLSILYSNRAACHLKDGNSLECIQDCKRALELQPFSIKPLLRRAMAYESLENYRQAYVDYKTVLQIDRGVQAASDSANRISRLLIAQDGHAWRENLPTIPVVPLSAQQHRWQEPLPSSGQTRGTGQVSESAGAPQDTGEKAEALFLSLKQEGNDFVKKSQYRAGLGKYSECLKIKPEECAIYTNRALCYLKLDQFAEAKQDCDSALQLEPSNKKAFYRRALAYKGLRDYAACSADLQVLLRLDPSVQEAERELQEVTELLKQQQHLSASPQDKHRRNVPIQEVNDNEENGSTEHRTSEIDREEMNNTVEVEHTFTLEPANAYEFGQALNAARAKGDAAACAELLCSVEPEKLPSFMSNKLDGDVFNFIIQALDEHLLQEDPIAVYHHLNHLHKAERFKVVLLLLSKSERQKVNQLFEHLSMVEKQEFTTYDVQNLANKYIVS</sequence>
<feature type="repeat" description="TPR" evidence="5">
    <location>
        <begin position="658"/>
        <end position="691"/>
    </location>
</feature>
<dbReference type="InterPro" id="IPR011990">
    <property type="entry name" value="TPR-like_helical_dom_sf"/>
</dbReference>
<feature type="region of interest" description="Disordered" evidence="7">
    <location>
        <begin position="343"/>
        <end position="432"/>
    </location>
</feature>
<dbReference type="AlphaFoldDB" id="A0A8J7NTH6"/>
<evidence type="ECO:0000256" key="2">
    <source>
        <dbReference type="ARBA" id="ARBA00022490"/>
    </source>
</evidence>
<evidence type="ECO:0000256" key="1">
    <source>
        <dbReference type="ARBA" id="ARBA00004496"/>
    </source>
</evidence>
<keyword evidence="4 5" id="KW-0802">TPR repeat</keyword>
<feature type="compositionally biased region" description="Polar residues" evidence="7">
    <location>
        <begin position="414"/>
        <end position="426"/>
    </location>
</feature>
<dbReference type="InterPro" id="IPR019734">
    <property type="entry name" value="TPR_rpt"/>
</dbReference>
<evidence type="ECO:0000313" key="9">
    <source>
        <dbReference type="EMBL" id="MBN3317574.1"/>
    </source>
</evidence>
<organism evidence="9 10">
    <name type="scientific">Atractosteus spatula</name>
    <name type="common">Alligator gar</name>
    <name type="synonym">Lepisosteus spatula</name>
    <dbReference type="NCBI Taxonomy" id="7917"/>
    <lineage>
        <taxon>Eukaryota</taxon>
        <taxon>Metazoa</taxon>
        <taxon>Chordata</taxon>
        <taxon>Craniata</taxon>
        <taxon>Vertebrata</taxon>
        <taxon>Euteleostomi</taxon>
        <taxon>Actinopterygii</taxon>
        <taxon>Neopterygii</taxon>
        <taxon>Holostei</taxon>
        <taxon>Semionotiformes</taxon>
        <taxon>Lepisosteidae</taxon>
        <taxon>Atractosteus</taxon>
    </lineage>
</organism>
<dbReference type="GO" id="GO:0005829">
    <property type="term" value="C:cytosol"/>
    <property type="evidence" value="ECO:0007669"/>
    <property type="project" value="TreeGrafter"/>
</dbReference>
<dbReference type="PANTHER" id="PTHR45984:SF3">
    <property type="entry name" value="SPERM-ASSOCIATED ANTIGEN 1"/>
    <property type="match status" value="1"/>
</dbReference>
<reference evidence="9" key="1">
    <citation type="journal article" date="2021" name="Cell">
        <title>Tracing the genetic footprints of vertebrate landing in non-teleost ray-finned fishes.</title>
        <authorList>
            <person name="Bi X."/>
            <person name="Wang K."/>
            <person name="Yang L."/>
            <person name="Pan H."/>
            <person name="Jiang H."/>
            <person name="Wei Q."/>
            <person name="Fang M."/>
            <person name="Yu H."/>
            <person name="Zhu C."/>
            <person name="Cai Y."/>
            <person name="He Y."/>
            <person name="Gan X."/>
            <person name="Zeng H."/>
            <person name="Yu D."/>
            <person name="Zhu Y."/>
            <person name="Jiang H."/>
            <person name="Qiu Q."/>
            <person name="Yang H."/>
            <person name="Zhang Y.E."/>
            <person name="Wang W."/>
            <person name="Zhu M."/>
            <person name="He S."/>
            <person name="Zhang G."/>
        </authorList>
    </citation>
    <scope>NUCLEOTIDE SEQUENCE</scope>
    <source>
        <strain evidence="9">Allg_001</strain>
    </source>
</reference>
<keyword evidence="2" id="KW-0963">Cytoplasm</keyword>
<evidence type="ECO:0000256" key="7">
    <source>
        <dbReference type="SAM" id="MobiDB-lite"/>
    </source>
</evidence>